<dbReference type="InterPro" id="IPR017953">
    <property type="entry name" value="Carbohydrate_kinase_pred_CS"/>
</dbReference>
<evidence type="ECO:0000256" key="7">
    <source>
        <dbReference type="ARBA" id="ARBA00022840"/>
    </source>
</evidence>
<dbReference type="Pfam" id="PF03853">
    <property type="entry name" value="YjeF_N"/>
    <property type="match status" value="1"/>
</dbReference>
<dbReference type="EC" id="4.2.1.136" evidence="19"/>
<evidence type="ECO:0000256" key="16">
    <source>
        <dbReference type="ARBA" id="ARBA00049209"/>
    </source>
</evidence>
<comment type="caution">
    <text evidence="22">The sequence shown here is derived from an EMBL/GenBank/DDBJ whole genome shotgun (WGS) entry which is preliminary data.</text>
</comment>
<dbReference type="InterPro" id="IPR036652">
    <property type="entry name" value="YjeF_N_dom_sf"/>
</dbReference>
<comment type="function">
    <text evidence="17">Catalyzes the dehydration of the S-form of NAD(P)HX at the expense of ADP, which is converted to AMP. Together with NAD(P)HX epimerase, which catalyzes the epimerization of the S- and R-forms, the enzyme allows the repair of both epimers of NAD(P)HX, a damaged form of NAD(P)H that is a result of enzymatic or heat-dependent hydration.</text>
</comment>
<dbReference type="InterPro" id="IPR029056">
    <property type="entry name" value="Ribokinase-like"/>
</dbReference>
<sequence>MTEVDRASAAEGVPGAALMERAGEAVAHAALDYAAEKIVVLAGPGANGGDGFVAARLLAEANRAVVVAVLGDRAALRGDAAQAAAGWAGPTVRLEDADFARVDLIIDALFGAGLSRPLSGAAADAVLAAQACGAPIIAVDTPSGLDGASGHPIGDVCMRADVTVTFVRLKPGHILLPGRLLCGRIVLADIGAPASAVASVGARVWLNRPAVWRDAIPEPSIAGHKYSRGHVAVWSGPELQTGASRLSALAALRAGAGAVTLLGSKAALKEHAAHLTAIMLREAEDGWRSFLDQRKVAAVVVGPGASATPDTRRALEEACAGDRRVVMDADVFSLFAGDAEGLGRLIGEGEAVLTPHEGEFKRVFGEDADVAPSKLERARAAAARVGATIVLKGPDTVVASQDGRATIADNAPPHLATAGAGDVLAGLIAGLMAQGAPVFEAASAAVWLHGEAANAIGRGLIADDLPGALPNVLQSLASQ</sequence>
<evidence type="ECO:0000313" key="23">
    <source>
        <dbReference type="Proteomes" id="UP000291613"/>
    </source>
</evidence>
<evidence type="ECO:0000256" key="12">
    <source>
        <dbReference type="ARBA" id="ARBA00023239"/>
    </source>
</evidence>
<comment type="cofactor">
    <cofactor evidence="18 19">
        <name>K(+)</name>
        <dbReference type="ChEBI" id="CHEBI:29103"/>
    </cofactor>
    <text evidence="18 19">Binds 1 potassium ion per subunit.</text>
</comment>
<feature type="binding site" evidence="17">
    <location>
        <position position="356"/>
    </location>
    <ligand>
        <name>(6S)-NADPHX</name>
        <dbReference type="ChEBI" id="CHEBI:64076"/>
    </ligand>
</feature>
<keyword evidence="10 17" id="KW-0520">NAD</keyword>
<comment type="catalytic activity">
    <reaction evidence="16 17 19">
        <text>(6S)-NADPHX + ADP = AMP + phosphate + NADPH + H(+)</text>
        <dbReference type="Rhea" id="RHEA:32235"/>
        <dbReference type="ChEBI" id="CHEBI:15378"/>
        <dbReference type="ChEBI" id="CHEBI:43474"/>
        <dbReference type="ChEBI" id="CHEBI:57783"/>
        <dbReference type="ChEBI" id="CHEBI:64076"/>
        <dbReference type="ChEBI" id="CHEBI:456215"/>
        <dbReference type="ChEBI" id="CHEBI:456216"/>
        <dbReference type="EC" id="4.2.1.136"/>
    </reaction>
</comment>
<keyword evidence="23" id="KW-1185">Reference proteome</keyword>
<keyword evidence="7 17" id="KW-0067">ATP-binding</keyword>
<dbReference type="GO" id="GO:0052856">
    <property type="term" value="F:NAD(P)HX epimerase activity"/>
    <property type="evidence" value="ECO:0007669"/>
    <property type="project" value="UniProtKB-UniRule"/>
</dbReference>
<gene>
    <name evidence="17" type="primary">nnrD</name>
    <name evidence="18" type="synonym">nnrE</name>
    <name evidence="22" type="ORF">EYR15_05750</name>
</gene>
<dbReference type="GO" id="GO:0052855">
    <property type="term" value="F:ADP-dependent NAD(P)H-hydrate dehydratase activity"/>
    <property type="evidence" value="ECO:0007669"/>
    <property type="project" value="UniProtKB-UniRule"/>
</dbReference>
<feature type="binding site" evidence="17">
    <location>
        <begin position="392"/>
        <end position="396"/>
    </location>
    <ligand>
        <name>AMP</name>
        <dbReference type="ChEBI" id="CHEBI:456215"/>
    </ligand>
</feature>
<feature type="binding site" evidence="18">
    <location>
        <position position="107"/>
    </location>
    <ligand>
        <name>K(+)</name>
        <dbReference type="ChEBI" id="CHEBI:29103"/>
    </ligand>
</feature>
<dbReference type="CDD" id="cd01171">
    <property type="entry name" value="YXKO-related"/>
    <property type="match status" value="1"/>
</dbReference>
<dbReference type="GO" id="GO:0046872">
    <property type="term" value="F:metal ion binding"/>
    <property type="evidence" value="ECO:0007669"/>
    <property type="project" value="UniProtKB-UniRule"/>
</dbReference>
<dbReference type="EMBL" id="SIUB01000002">
    <property type="protein sequence ID" value="TBN54585.1"/>
    <property type="molecule type" value="Genomic_DNA"/>
</dbReference>
<feature type="binding site" evidence="18">
    <location>
        <begin position="111"/>
        <end position="117"/>
    </location>
    <ligand>
        <name>(6S)-NADPHX</name>
        <dbReference type="ChEBI" id="CHEBI:64076"/>
    </ligand>
</feature>
<evidence type="ECO:0000256" key="17">
    <source>
        <dbReference type="HAMAP-Rule" id="MF_01965"/>
    </source>
</evidence>
<comment type="catalytic activity">
    <reaction evidence="15 17 19">
        <text>(6S)-NADHX + ADP = AMP + phosphate + NADH + H(+)</text>
        <dbReference type="Rhea" id="RHEA:32223"/>
        <dbReference type="ChEBI" id="CHEBI:15378"/>
        <dbReference type="ChEBI" id="CHEBI:43474"/>
        <dbReference type="ChEBI" id="CHEBI:57945"/>
        <dbReference type="ChEBI" id="CHEBI:64074"/>
        <dbReference type="ChEBI" id="CHEBI:456215"/>
        <dbReference type="ChEBI" id="CHEBI:456216"/>
        <dbReference type="EC" id="4.2.1.136"/>
    </reaction>
</comment>
<evidence type="ECO:0000256" key="5">
    <source>
        <dbReference type="ARBA" id="ARBA00022723"/>
    </source>
</evidence>
<dbReference type="SUPFAM" id="SSF64153">
    <property type="entry name" value="YjeF N-terminal domain-like"/>
    <property type="match status" value="1"/>
</dbReference>
<keyword evidence="12 17" id="KW-0456">Lyase</keyword>
<comment type="function">
    <text evidence="14 19">Bifunctional enzyme that catalyzes the epimerization of the S- and R-forms of NAD(P)HX and the dehydration of the S-form of NAD(P)HX at the expense of ADP, which is converted to AMP. This allows the repair of both epimers of NAD(P)HX, a damaged form of NAD(P)H that is a result of enzymatic or heat-dependent hydration.</text>
</comment>
<evidence type="ECO:0000256" key="3">
    <source>
        <dbReference type="ARBA" id="ARBA00006001"/>
    </source>
</evidence>
<dbReference type="Pfam" id="PF01256">
    <property type="entry name" value="Carb_kinase"/>
    <property type="match status" value="1"/>
</dbReference>
<dbReference type="Gene3D" id="3.40.50.10260">
    <property type="entry name" value="YjeF N-terminal domain"/>
    <property type="match status" value="1"/>
</dbReference>
<evidence type="ECO:0000256" key="15">
    <source>
        <dbReference type="ARBA" id="ARBA00048238"/>
    </source>
</evidence>
<comment type="catalytic activity">
    <reaction evidence="2 18 19">
        <text>(6R)-NADPHX = (6S)-NADPHX</text>
        <dbReference type="Rhea" id="RHEA:32227"/>
        <dbReference type="ChEBI" id="CHEBI:64076"/>
        <dbReference type="ChEBI" id="CHEBI:64077"/>
        <dbReference type="EC" id="5.1.99.6"/>
    </reaction>
</comment>
<dbReference type="Proteomes" id="UP000291613">
    <property type="component" value="Unassembled WGS sequence"/>
</dbReference>
<comment type="similarity">
    <text evidence="18">Belongs to the NnrE/AIBP family.</text>
</comment>
<feature type="binding site" evidence="18">
    <location>
        <position position="140"/>
    </location>
    <ligand>
        <name>(6S)-NADPHX</name>
        <dbReference type="ChEBI" id="CHEBI:64076"/>
    </ligand>
</feature>
<dbReference type="SUPFAM" id="SSF53613">
    <property type="entry name" value="Ribokinase-like"/>
    <property type="match status" value="1"/>
</dbReference>
<evidence type="ECO:0000256" key="18">
    <source>
        <dbReference type="HAMAP-Rule" id="MF_01966"/>
    </source>
</evidence>
<dbReference type="OrthoDB" id="9806925at2"/>
<keyword evidence="8 17" id="KW-0521">NADP</keyword>
<dbReference type="PROSITE" id="PS51385">
    <property type="entry name" value="YJEF_N"/>
    <property type="match status" value="1"/>
</dbReference>
<protein>
    <recommendedName>
        <fullName evidence="19">Bifunctional NAD(P)H-hydrate repair enzyme</fullName>
    </recommendedName>
    <alternativeName>
        <fullName evidence="19">Nicotinamide nucleotide repair protein</fullName>
    </alternativeName>
    <domain>
        <recommendedName>
            <fullName evidence="19">ADP-dependent (S)-NAD(P)H-hydrate dehydratase</fullName>
            <ecNumber evidence="19">4.2.1.136</ecNumber>
        </recommendedName>
        <alternativeName>
            <fullName evidence="19">ADP-dependent NAD(P)HX dehydratase</fullName>
        </alternativeName>
    </domain>
    <domain>
        <recommendedName>
            <fullName evidence="19">NAD(P)H-hydrate epimerase</fullName>
            <ecNumber evidence="19">5.1.99.6</ecNumber>
        </recommendedName>
    </domain>
</protein>
<comment type="function">
    <text evidence="18">Catalyzes the epimerization of the S- and R-forms of NAD(P)HX, a damaged form of NAD(P)H that is a result of enzymatic or heat-dependent hydration. This is a prerequisite for the S-specific NAD(P)H-hydrate dehydratase to allow the repair of both epimers of NAD(P)HX.</text>
</comment>
<evidence type="ECO:0000259" key="21">
    <source>
        <dbReference type="PROSITE" id="PS51385"/>
    </source>
</evidence>
<evidence type="ECO:0000256" key="11">
    <source>
        <dbReference type="ARBA" id="ARBA00023235"/>
    </source>
</evidence>
<dbReference type="GO" id="GO:0110051">
    <property type="term" value="P:metabolite repair"/>
    <property type="evidence" value="ECO:0007669"/>
    <property type="project" value="TreeGrafter"/>
</dbReference>
<dbReference type="PROSITE" id="PS01050">
    <property type="entry name" value="YJEF_C_2"/>
    <property type="match status" value="1"/>
</dbReference>
<dbReference type="InterPro" id="IPR030677">
    <property type="entry name" value="Nnr"/>
</dbReference>
<feature type="binding site" evidence="18">
    <location>
        <begin position="46"/>
        <end position="50"/>
    </location>
    <ligand>
        <name>(6S)-NADPHX</name>
        <dbReference type="ChEBI" id="CHEBI:64076"/>
    </ligand>
</feature>
<evidence type="ECO:0000256" key="13">
    <source>
        <dbReference type="ARBA" id="ARBA00023268"/>
    </source>
</evidence>
<evidence type="ECO:0000256" key="6">
    <source>
        <dbReference type="ARBA" id="ARBA00022741"/>
    </source>
</evidence>
<dbReference type="GO" id="GO:0046496">
    <property type="term" value="P:nicotinamide nucleotide metabolic process"/>
    <property type="evidence" value="ECO:0007669"/>
    <property type="project" value="UniProtKB-UniRule"/>
</dbReference>
<accession>A0A4Q9GN35</accession>
<dbReference type="PANTHER" id="PTHR12592:SF0">
    <property type="entry name" value="ATP-DEPENDENT (S)-NAD(P)H-HYDRATE DEHYDRATASE"/>
    <property type="match status" value="1"/>
</dbReference>
<comment type="similarity">
    <text evidence="4 19">In the C-terminal section; belongs to the NnrD/CARKD family.</text>
</comment>
<feature type="binding site" evidence="17">
    <location>
        <position position="243"/>
    </location>
    <ligand>
        <name>(6S)-NADPHX</name>
        <dbReference type="ChEBI" id="CHEBI:64076"/>
    </ligand>
</feature>
<dbReference type="NCBIfam" id="TIGR00196">
    <property type="entry name" value="yjeF_cterm"/>
    <property type="match status" value="1"/>
</dbReference>
<dbReference type="InterPro" id="IPR000631">
    <property type="entry name" value="CARKD"/>
</dbReference>
<keyword evidence="6 17" id="KW-0547">Nucleotide-binding</keyword>
<dbReference type="NCBIfam" id="TIGR00197">
    <property type="entry name" value="yjeF_nterm"/>
    <property type="match status" value="1"/>
</dbReference>
<comment type="similarity">
    <text evidence="3 19">In the N-terminal section; belongs to the NnrE/AIBP family.</text>
</comment>
<evidence type="ECO:0000256" key="9">
    <source>
        <dbReference type="ARBA" id="ARBA00022958"/>
    </source>
</evidence>
<feature type="binding site" evidence="17">
    <location>
        <position position="421"/>
    </location>
    <ligand>
        <name>AMP</name>
        <dbReference type="ChEBI" id="CHEBI:456215"/>
    </ligand>
</feature>
<evidence type="ECO:0000256" key="4">
    <source>
        <dbReference type="ARBA" id="ARBA00009524"/>
    </source>
</evidence>
<feature type="domain" description="YjeF C-terminal" evidence="20">
    <location>
        <begin position="208"/>
        <end position="476"/>
    </location>
</feature>
<dbReference type="Gene3D" id="3.40.1190.20">
    <property type="match status" value="1"/>
</dbReference>
<feature type="domain" description="YjeF N-terminal" evidence="21">
    <location>
        <begin position="1"/>
        <end position="198"/>
    </location>
</feature>
<evidence type="ECO:0000256" key="1">
    <source>
        <dbReference type="ARBA" id="ARBA00000013"/>
    </source>
</evidence>
<feature type="binding site" evidence="17">
    <location>
        <position position="304"/>
    </location>
    <ligand>
        <name>(6S)-NADPHX</name>
        <dbReference type="ChEBI" id="CHEBI:64076"/>
    </ligand>
</feature>
<comment type="caution">
    <text evidence="18">Lacks conserved residue(s) required for the propagation of feature annotation.</text>
</comment>
<comment type="catalytic activity">
    <reaction evidence="1 18 19">
        <text>(6R)-NADHX = (6S)-NADHX</text>
        <dbReference type="Rhea" id="RHEA:32215"/>
        <dbReference type="ChEBI" id="CHEBI:64074"/>
        <dbReference type="ChEBI" id="CHEBI:64075"/>
        <dbReference type="EC" id="5.1.99.6"/>
    </reaction>
</comment>
<feature type="binding site" evidence="17">
    <location>
        <position position="422"/>
    </location>
    <ligand>
        <name>(6S)-NADPHX</name>
        <dbReference type="ChEBI" id="CHEBI:64076"/>
    </ligand>
</feature>
<keyword evidence="9 18" id="KW-0630">Potassium</keyword>
<reference evidence="22 23" key="1">
    <citation type="submission" date="2019-02" db="EMBL/GenBank/DDBJ databases">
        <title>Hansschlegelia quercus sp. nov., a novel methylotrophic bacterium from buds of oak (Quercus robur L.).</title>
        <authorList>
            <person name="Agafonova N.V."/>
            <person name="Kaparullina E.N."/>
            <person name="Grouzdev D.S."/>
            <person name="Doronina N.V."/>
        </authorList>
    </citation>
    <scope>NUCLEOTIDE SEQUENCE [LARGE SCALE GENOMIC DNA]</scope>
    <source>
        <strain evidence="22 23">Dub</strain>
    </source>
</reference>
<proteinExistence type="inferred from homology"/>
<comment type="similarity">
    <text evidence="17">Belongs to the NnrD/CARKD family.</text>
</comment>
<dbReference type="PANTHER" id="PTHR12592">
    <property type="entry name" value="ATP-DEPENDENT (S)-NAD(P)H-HYDRATE DEHYDRATASE FAMILY MEMBER"/>
    <property type="match status" value="1"/>
</dbReference>
<keyword evidence="5 18" id="KW-0479">Metal-binding</keyword>
<dbReference type="EC" id="5.1.99.6" evidence="19"/>
<evidence type="ECO:0000313" key="22">
    <source>
        <dbReference type="EMBL" id="TBN54585.1"/>
    </source>
</evidence>
<evidence type="ECO:0000256" key="19">
    <source>
        <dbReference type="PIRNR" id="PIRNR017184"/>
    </source>
</evidence>
<dbReference type="HAMAP" id="MF_01965">
    <property type="entry name" value="NADHX_dehydratase"/>
    <property type="match status" value="1"/>
</dbReference>
<comment type="cofactor">
    <cofactor evidence="17">
        <name>Mg(2+)</name>
        <dbReference type="ChEBI" id="CHEBI:18420"/>
    </cofactor>
</comment>
<dbReference type="InterPro" id="IPR004443">
    <property type="entry name" value="YjeF_N_dom"/>
</dbReference>
<dbReference type="PROSITE" id="PS51383">
    <property type="entry name" value="YJEF_C_3"/>
    <property type="match status" value="1"/>
</dbReference>
<dbReference type="PIRSF" id="PIRSF017184">
    <property type="entry name" value="Nnr"/>
    <property type="match status" value="1"/>
</dbReference>
<keyword evidence="11 18" id="KW-0413">Isomerase</keyword>
<feature type="binding site" evidence="18">
    <location>
        <position position="47"/>
    </location>
    <ligand>
        <name>K(+)</name>
        <dbReference type="ChEBI" id="CHEBI:29103"/>
    </ligand>
</feature>
<evidence type="ECO:0000259" key="20">
    <source>
        <dbReference type="PROSITE" id="PS51383"/>
    </source>
</evidence>
<dbReference type="GO" id="GO:0005524">
    <property type="term" value="F:ATP binding"/>
    <property type="evidence" value="ECO:0007669"/>
    <property type="project" value="UniProtKB-UniRule"/>
</dbReference>
<evidence type="ECO:0000256" key="8">
    <source>
        <dbReference type="ARBA" id="ARBA00022857"/>
    </source>
</evidence>
<dbReference type="AlphaFoldDB" id="A0A4Q9GN35"/>
<comment type="subunit">
    <text evidence="17">Homotetramer.</text>
</comment>
<feature type="binding site" evidence="18">
    <location>
        <position position="143"/>
    </location>
    <ligand>
        <name>K(+)</name>
        <dbReference type="ChEBI" id="CHEBI:29103"/>
    </ligand>
</feature>
<evidence type="ECO:0000256" key="2">
    <source>
        <dbReference type="ARBA" id="ARBA00000909"/>
    </source>
</evidence>
<organism evidence="22 23">
    <name type="scientific">Hansschlegelia quercus</name>
    <dbReference type="NCBI Taxonomy" id="2528245"/>
    <lineage>
        <taxon>Bacteria</taxon>
        <taxon>Pseudomonadati</taxon>
        <taxon>Pseudomonadota</taxon>
        <taxon>Alphaproteobacteria</taxon>
        <taxon>Hyphomicrobiales</taxon>
        <taxon>Methylopilaceae</taxon>
        <taxon>Hansschlegelia</taxon>
    </lineage>
</organism>
<dbReference type="HAMAP" id="MF_01966">
    <property type="entry name" value="NADHX_epimerase"/>
    <property type="match status" value="1"/>
</dbReference>
<keyword evidence="13" id="KW-0511">Multifunctional enzyme</keyword>
<name>A0A4Q9GN35_9HYPH</name>
<evidence type="ECO:0000256" key="14">
    <source>
        <dbReference type="ARBA" id="ARBA00025153"/>
    </source>
</evidence>
<evidence type="ECO:0000256" key="10">
    <source>
        <dbReference type="ARBA" id="ARBA00023027"/>
    </source>
</evidence>